<dbReference type="AlphaFoldDB" id="A0A832N5A2"/>
<proteinExistence type="predicted"/>
<dbReference type="Gene3D" id="2.60.120.1440">
    <property type="match status" value="1"/>
</dbReference>
<sequence length="812" mass="84991">MLNHKKLPVVISLAAVMRLGLMLSLLLPMLAMAAQQPAGFVLMAKGDVFAVQPDQQQRLLKRKSPFYSGESLKTGQNAKAQLRFRDGSLISMRADTEIRIDEFRFQGADKADDKNIFTLVSGGFRTITGKIGKKNPRNYQMKSAVASIGVRGTTYEVVIDDGLNVAAWQGTIVVENEMGHITLGAEGVFNFAHIASPVIEPKGLMNPPAVIAAPAPVKAEVADKKDGPKAPPQRRSTPEQGAALESAPASVVGQRIEPNAEPKVEPGFDPGFEPQAEQVFVANVELNTEQGLEPSLDPEFDPVTDGRIDSVIQAADDSGVDAEPAVLVDSRVSSLELDRLAMAVVTGEGVEGMFAGGKAGLDADGKLHIADNGLSPAEAGFDSAPFVRVLTQGAAPTLLSESMLIDANHRLEWGIWQATAAAPAQLQTDAADSGVYTAINRPVYWGTATVTSAEAMSAQTGVASYKNVLGFIGSGNSGAIDDMYVNLALNFDTAAVEGLASIYTPAESWYLSLSGAIDGPVLNISSVSGEVNGNAVQGEFNSLFTGDAAQAVVSSFDFESVLEPALHVEGLVVVDNAAGPDLRLKNINLDRLGMYQYVDVVAGVEGFVGLAGNDASNNLFFATNGLEPGQTGFLTAPVTSLLSQGGALETALFADTVYPVSWGIWDGTAQPAVMAISADDPRLTEDVSRRVRWLTLEPSSATAIAAKTGSVAYDNVIAFDAAGSGGVVQELLINLGVNFDTGNVVGDVDLQTPDNGLWQAAFSGVIAGPGFSADSVSGFYNSDLAINGQFAAAFTGANADAMAGMFSFERVD</sequence>
<feature type="region of interest" description="Disordered" evidence="1">
    <location>
        <begin position="217"/>
        <end position="253"/>
    </location>
</feature>
<name>A0A832N5A2_9GAMM</name>
<evidence type="ECO:0000259" key="2">
    <source>
        <dbReference type="Pfam" id="PF04773"/>
    </source>
</evidence>
<protein>
    <recommendedName>
        <fullName evidence="2">FecR protein domain-containing protein</fullName>
    </recommendedName>
</protein>
<gene>
    <name evidence="3" type="ORF">ENJ65_03560</name>
</gene>
<organism evidence="3">
    <name type="scientific">Candidatus Tenderia electrophaga</name>
    <dbReference type="NCBI Taxonomy" id="1748243"/>
    <lineage>
        <taxon>Bacteria</taxon>
        <taxon>Pseudomonadati</taxon>
        <taxon>Pseudomonadota</taxon>
        <taxon>Gammaproteobacteria</taxon>
        <taxon>Candidatus Tenderiales</taxon>
        <taxon>Candidatus Tenderiaceae</taxon>
        <taxon>Candidatus Tenderia</taxon>
    </lineage>
</organism>
<evidence type="ECO:0000256" key="1">
    <source>
        <dbReference type="SAM" id="MobiDB-lite"/>
    </source>
</evidence>
<feature type="domain" description="FecR protein" evidence="2">
    <location>
        <begin position="72"/>
        <end position="172"/>
    </location>
</feature>
<dbReference type="Proteomes" id="UP000885832">
    <property type="component" value="Unassembled WGS sequence"/>
</dbReference>
<dbReference type="PANTHER" id="PTHR38731">
    <property type="entry name" value="LIPL45-RELATED LIPOPROTEIN-RELATED"/>
    <property type="match status" value="1"/>
</dbReference>
<reference evidence="3" key="1">
    <citation type="journal article" date="2020" name="mSystems">
        <title>Genome- and Community-Level Interaction Insights into Carbon Utilization and Element Cycling Functions of Hydrothermarchaeota in Hydrothermal Sediment.</title>
        <authorList>
            <person name="Zhou Z."/>
            <person name="Liu Y."/>
            <person name="Xu W."/>
            <person name="Pan J."/>
            <person name="Luo Z.H."/>
            <person name="Li M."/>
        </authorList>
    </citation>
    <scope>NUCLEOTIDE SEQUENCE [LARGE SCALE GENOMIC DNA]</scope>
    <source>
        <strain evidence="3">HyVt-505</strain>
    </source>
</reference>
<dbReference type="Gene3D" id="2.40.160.90">
    <property type="match status" value="1"/>
</dbReference>
<dbReference type="InterPro" id="IPR006860">
    <property type="entry name" value="FecR"/>
</dbReference>
<comment type="caution">
    <text evidence="3">The sequence shown here is derived from an EMBL/GenBank/DDBJ whole genome shotgun (WGS) entry which is preliminary data.</text>
</comment>
<accession>A0A832N5A2</accession>
<evidence type="ECO:0000313" key="3">
    <source>
        <dbReference type="EMBL" id="HHJ80690.1"/>
    </source>
</evidence>
<feature type="non-terminal residue" evidence="3">
    <location>
        <position position="812"/>
    </location>
</feature>
<dbReference type="Pfam" id="PF04773">
    <property type="entry name" value="FecR"/>
    <property type="match status" value="1"/>
</dbReference>
<dbReference type="EMBL" id="DRNF01000225">
    <property type="protein sequence ID" value="HHJ80690.1"/>
    <property type="molecule type" value="Genomic_DNA"/>
</dbReference>